<proteinExistence type="predicted"/>
<feature type="non-terminal residue" evidence="1">
    <location>
        <position position="51"/>
    </location>
</feature>
<evidence type="ECO:0000313" key="1">
    <source>
        <dbReference type="EMBL" id="CAA9539604.1"/>
    </source>
</evidence>
<name>A0A6J4U338_9SPHN</name>
<protein>
    <submittedName>
        <fullName evidence="1">Uncharacterized protein</fullName>
    </submittedName>
</protein>
<dbReference type="AlphaFoldDB" id="A0A6J4U338"/>
<feature type="non-terminal residue" evidence="1">
    <location>
        <position position="1"/>
    </location>
</feature>
<accession>A0A6J4U338</accession>
<reference evidence="1" key="1">
    <citation type="submission" date="2020-02" db="EMBL/GenBank/DDBJ databases">
        <authorList>
            <person name="Meier V. D."/>
        </authorList>
    </citation>
    <scope>NUCLEOTIDE SEQUENCE</scope>
    <source>
        <strain evidence="1">AVDCRST_MAG91</strain>
    </source>
</reference>
<organism evidence="1">
    <name type="scientific">uncultured Sphingomonadaceae bacterium</name>
    <dbReference type="NCBI Taxonomy" id="169976"/>
    <lineage>
        <taxon>Bacteria</taxon>
        <taxon>Pseudomonadati</taxon>
        <taxon>Pseudomonadota</taxon>
        <taxon>Alphaproteobacteria</taxon>
        <taxon>Sphingomonadales</taxon>
        <taxon>Sphingomonadaceae</taxon>
        <taxon>environmental samples</taxon>
    </lineage>
</organism>
<dbReference type="EMBL" id="CADCVX010000648">
    <property type="protein sequence ID" value="CAA9539604.1"/>
    <property type="molecule type" value="Genomic_DNA"/>
</dbReference>
<sequence length="51" mass="5794">GVGEPYGGGHSRYERASGIDPLLRPRRACIRSRRAGRTFRKGEPQMRVRLL</sequence>
<gene>
    <name evidence="1" type="ORF">AVDCRST_MAG91-3723</name>
</gene>